<keyword evidence="2" id="KW-0472">Membrane</keyword>
<dbReference type="EMBL" id="JABEMA010000218">
    <property type="protein sequence ID" value="NNH23899.1"/>
    <property type="molecule type" value="Genomic_DNA"/>
</dbReference>
<dbReference type="AlphaFoldDB" id="A0A849BKT9"/>
<dbReference type="RefSeq" id="WP_171203684.1">
    <property type="nucleotide sequence ID" value="NZ_BAAANP010000008.1"/>
</dbReference>
<reference evidence="3 4" key="1">
    <citation type="submission" date="2020-05" db="EMBL/GenBank/DDBJ databases">
        <title>MicrobeNet Type strains.</title>
        <authorList>
            <person name="Nicholson A.C."/>
        </authorList>
    </citation>
    <scope>NUCLEOTIDE SEQUENCE [LARGE SCALE GENOMIC DNA]</scope>
    <source>
        <strain evidence="3 4">JCM 14547</strain>
    </source>
</reference>
<evidence type="ECO:0000256" key="2">
    <source>
        <dbReference type="SAM" id="Phobius"/>
    </source>
</evidence>
<gene>
    <name evidence="3" type="ORF">HLB09_12535</name>
</gene>
<organism evidence="3 4">
    <name type="scientific">Pseudokineococcus marinus</name>
    <dbReference type="NCBI Taxonomy" id="351215"/>
    <lineage>
        <taxon>Bacteria</taxon>
        <taxon>Bacillati</taxon>
        <taxon>Actinomycetota</taxon>
        <taxon>Actinomycetes</taxon>
        <taxon>Kineosporiales</taxon>
        <taxon>Kineosporiaceae</taxon>
        <taxon>Pseudokineococcus</taxon>
    </lineage>
</organism>
<feature type="compositionally biased region" description="Pro residues" evidence="1">
    <location>
        <begin position="1"/>
        <end position="11"/>
    </location>
</feature>
<feature type="transmembrane region" description="Helical" evidence="2">
    <location>
        <begin position="66"/>
        <end position="86"/>
    </location>
</feature>
<evidence type="ECO:0000313" key="4">
    <source>
        <dbReference type="Proteomes" id="UP000555552"/>
    </source>
</evidence>
<name>A0A849BKT9_9ACTN</name>
<feature type="region of interest" description="Disordered" evidence="1">
    <location>
        <begin position="243"/>
        <end position="266"/>
    </location>
</feature>
<feature type="transmembrane region" description="Helical" evidence="2">
    <location>
        <begin position="92"/>
        <end position="111"/>
    </location>
</feature>
<accession>A0A849BKT9</accession>
<proteinExistence type="predicted"/>
<evidence type="ECO:0000313" key="3">
    <source>
        <dbReference type="EMBL" id="NNH23899.1"/>
    </source>
</evidence>
<dbReference type="Pfam" id="PF13829">
    <property type="entry name" value="DUF4191"/>
    <property type="match status" value="1"/>
</dbReference>
<keyword evidence="2" id="KW-0812">Transmembrane</keyword>
<comment type="caution">
    <text evidence="3">The sequence shown here is derived from an EMBL/GenBank/DDBJ whole genome shotgun (WGS) entry which is preliminary data.</text>
</comment>
<protein>
    <submittedName>
        <fullName evidence="3">DUF4191 domain-containing protein</fullName>
    </submittedName>
</protein>
<dbReference type="Proteomes" id="UP000555552">
    <property type="component" value="Unassembled WGS sequence"/>
</dbReference>
<feature type="region of interest" description="Disordered" evidence="1">
    <location>
        <begin position="1"/>
        <end position="46"/>
    </location>
</feature>
<keyword evidence="2" id="KW-1133">Transmembrane helix</keyword>
<evidence type="ECO:0000256" key="1">
    <source>
        <dbReference type="SAM" id="MobiDB-lite"/>
    </source>
</evidence>
<keyword evidence="4" id="KW-1185">Reference proteome</keyword>
<feature type="compositionally biased region" description="Basic and acidic residues" evidence="1">
    <location>
        <begin position="252"/>
        <end position="266"/>
    </location>
</feature>
<sequence>MARRAPAPPPANAAGKGADGTGGRGPLAALRRRRARPKFGPDGRPTGRIAQMRQVYDMTRKADPSVTWWMLGVAAAVLVVALVIGFAVGHPIYLTVIGLPLALLGAMVVLARKAEAAAYSQIEGRPGAAGAALRSIRRGWDIGEEPVAIDPRTQDSVFRGVGRAGVVLVGDGAPHRVAKLLEGERRKVARVVPSVPVHVMQAGSGEGQVPLPKLARRVQRLKPVMTKAEMGQVQGRLRAIGGMRMPVPKGVDPMRARPDRKAARGR</sequence>
<dbReference type="InterPro" id="IPR025445">
    <property type="entry name" value="DUF4191"/>
</dbReference>